<evidence type="ECO:0000313" key="1">
    <source>
        <dbReference type="EMBL" id="KAF8897028.1"/>
    </source>
</evidence>
<organism evidence="1 2">
    <name type="scientific">Gymnopilus junonius</name>
    <name type="common">Spectacular rustgill mushroom</name>
    <name type="synonym">Gymnopilus spectabilis subsp. junonius</name>
    <dbReference type="NCBI Taxonomy" id="109634"/>
    <lineage>
        <taxon>Eukaryota</taxon>
        <taxon>Fungi</taxon>
        <taxon>Dikarya</taxon>
        <taxon>Basidiomycota</taxon>
        <taxon>Agaricomycotina</taxon>
        <taxon>Agaricomycetes</taxon>
        <taxon>Agaricomycetidae</taxon>
        <taxon>Agaricales</taxon>
        <taxon>Agaricineae</taxon>
        <taxon>Hymenogastraceae</taxon>
        <taxon>Gymnopilus</taxon>
    </lineage>
</organism>
<dbReference type="OrthoDB" id="4829at2759"/>
<name>A0A9P5NJ18_GYMJU</name>
<reference evidence="1" key="1">
    <citation type="submission" date="2020-11" db="EMBL/GenBank/DDBJ databases">
        <authorList>
            <consortium name="DOE Joint Genome Institute"/>
            <person name="Ahrendt S."/>
            <person name="Riley R."/>
            <person name="Andreopoulos W."/>
            <person name="LaButti K."/>
            <person name="Pangilinan J."/>
            <person name="Ruiz-duenas F.J."/>
            <person name="Barrasa J.M."/>
            <person name="Sanchez-Garcia M."/>
            <person name="Camarero S."/>
            <person name="Miyauchi S."/>
            <person name="Serrano A."/>
            <person name="Linde D."/>
            <person name="Babiker R."/>
            <person name="Drula E."/>
            <person name="Ayuso-Fernandez I."/>
            <person name="Pacheco R."/>
            <person name="Padilla G."/>
            <person name="Ferreira P."/>
            <person name="Barriuso J."/>
            <person name="Kellner H."/>
            <person name="Castanera R."/>
            <person name="Alfaro M."/>
            <person name="Ramirez L."/>
            <person name="Pisabarro A.G."/>
            <person name="Kuo A."/>
            <person name="Tritt A."/>
            <person name="Lipzen A."/>
            <person name="He G."/>
            <person name="Yan M."/>
            <person name="Ng V."/>
            <person name="Cullen D."/>
            <person name="Martin F."/>
            <person name="Rosso M.-N."/>
            <person name="Henrissat B."/>
            <person name="Hibbett D."/>
            <person name="Martinez A.T."/>
            <person name="Grigoriev I.V."/>
        </authorList>
    </citation>
    <scope>NUCLEOTIDE SEQUENCE</scope>
    <source>
        <strain evidence="1">AH 44721</strain>
    </source>
</reference>
<accession>A0A9P5NJ18</accession>
<comment type="caution">
    <text evidence="1">The sequence shown here is derived from an EMBL/GenBank/DDBJ whole genome shotgun (WGS) entry which is preliminary data.</text>
</comment>
<gene>
    <name evidence="1" type="ORF">CPB84DRAFT_1781367</name>
</gene>
<evidence type="ECO:0000313" key="2">
    <source>
        <dbReference type="Proteomes" id="UP000724874"/>
    </source>
</evidence>
<dbReference type="Proteomes" id="UP000724874">
    <property type="component" value="Unassembled WGS sequence"/>
</dbReference>
<proteinExistence type="predicted"/>
<sequence length="52" mass="5949">MINDPPSTLKPAEVAALLVQHAVKKHKDRYENIFFKAVGFHCWIICSYLASF</sequence>
<protein>
    <submittedName>
        <fullName evidence="1">Uncharacterized protein</fullName>
    </submittedName>
</protein>
<keyword evidence="2" id="KW-1185">Reference proteome</keyword>
<dbReference type="AlphaFoldDB" id="A0A9P5NJ18"/>
<dbReference type="EMBL" id="JADNYJ010000057">
    <property type="protein sequence ID" value="KAF8897028.1"/>
    <property type="molecule type" value="Genomic_DNA"/>
</dbReference>